<feature type="region of interest" description="Disordered" evidence="1">
    <location>
        <begin position="54"/>
        <end position="127"/>
    </location>
</feature>
<accession>A0A0A2W284</accession>
<name>A0A0A2W284_BEABA</name>
<evidence type="ECO:0000313" key="2">
    <source>
        <dbReference type="EMBL" id="KGQ14018.1"/>
    </source>
</evidence>
<reference evidence="2 3" key="1">
    <citation type="submission" date="2012-10" db="EMBL/GenBank/DDBJ databases">
        <title>Genome sequencing and analysis of entomopathogenic fungi Beauveria bassiana D1-5.</title>
        <authorList>
            <person name="Li Q."/>
            <person name="Wang L."/>
            <person name="Zhang Z."/>
            <person name="Wang Q."/>
            <person name="Ren J."/>
            <person name="Wang M."/>
            <person name="Xu W."/>
            <person name="Wang J."/>
            <person name="Lu Y."/>
            <person name="Du Q."/>
            <person name="Sun Z."/>
        </authorList>
    </citation>
    <scope>NUCLEOTIDE SEQUENCE [LARGE SCALE GENOMIC DNA]</scope>
    <source>
        <strain evidence="2 3">D1-5</strain>
    </source>
</reference>
<dbReference type="AlphaFoldDB" id="A0A0A2W284"/>
<feature type="region of interest" description="Disordered" evidence="1">
    <location>
        <begin position="1"/>
        <end position="39"/>
    </location>
</feature>
<evidence type="ECO:0000256" key="1">
    <source>
        <dbReference type="SAM" id="MobiDB-lite"/>
    </source>
</evidence>
<feature type="compositionally biased region" description="Polar residues" evidence="1">
    <location>
        <begin position="1"/>
        <end position="16"/>
    </location>
</feature>
<comment type="caution">
    <text evidence="2">The sequence shown here is derived from an EMBL/GenBank/DDBJ whole genome shotgun (WGS) entry which is preliminary data.</text>
</comment>
<feature type="region of interest" description="Disordered" evidence="1">
    <location>
        <begin position="140"/>
        <end position="171"/>
    </location>
</feature>
<dbReference type="EMBL" id="ANFO01000004">
    <property type="protein sequence ID" value="KGQ14018.1"/>
    <property type="molecule type" value="Genomic_DNA"/>
</dbReference>
<evidence type="ECO:0000313" key="3">
    <source>
        <dbReference type="Proteomes" id="UP000030106"/>
    </source>
</evidence>
<protein>
    <submittedName>
        <fullName evidence="2">Uncharacterized protein</fullName>
    </submittedName>
</protein>
<proteinExistence type="predicted"/>
<sequence>MIVSPTVASQNGVTRQVDQRGHREGNKVTGNDVGAHPGDKHLRQQLTAVEQHRLDAGRDTNPEHFPQNRPVERREIAFQRNAQRRVKANHQHEDNARRANVAGNGQPQARANEAQPAPAKDAVDKNAADDDVKDVHAAVNQQRDFGVTRPAQRAAADKRNRRRRVAPDGSLQVGKRQTFYLRRGVPGDNIDDVRARQVNACGHNKRHDGHQNKRLSGRRPRPLRIQPAEAECHHYRGAKIDSGEERHNNHVKAVGEPYARHRLFP</sequence>
<gene>
    <name evidence="2" type="ORF">BBAD15_g29</name>
</gene>
<feature type="compositionally biased region" description="Basic and acidic residues" evidence="1">
    <location>
        <begin position="17"/>
        <end position="26"/>
    </location>
</feature>
<dbReference type="Proteomes" id="UP000030106">
    <property type="component" value="Unassembled WGS sequence"/>
</dbReference>
<organism evidence="2 3">
    <name type="scientific">Beauveria bassiana D1-5</name>
    <dbReference type="NCBI Taxonomy" id="1245745"/>
    <lineage>
        <taxon>Eukaryota</taxon>
        <taxon>Fungi</taxon>
        <taxon>Dikarya</taxon>
        <taxon>Ascomycota</taxon>
        <taxon>Pezizomycotina</taxon>
        <taxon>Sordariomycetes</taxon>
        <taxon>Hypocreomycetidae</taxon>
        <taxon>Hypocreales</taxon>
        <taxon>Cordycipitaceae</taxon>
        <taxon>Beauveria</taxon>
    </lineage>
</organism>
<dbReference type="HOGENOM" id="CLU_1049669_0_0_1"/>